<organism evidence="13 14">
    <name type="scientific">Ranitomeya imitator</name>
    <name type="common">mimic poison frog</name>
    <dbReference type="NCBI Taxonomy" id="111125"/>
    <lineage>
        <taxon>Eukaryota</taxon>
        <taxon>Metazoa</taxon>
        <taxon>Chordata</taxon>
        <taxon>Craniata</taxon>
        <taxon>Vertebrata</taxon>
        <taxon>Euteleostomi</taxon>
        <taxon>Amphibia</taxon>
        <taxon>Batrachia</taxon>
        <taxon>Anura</taxon>
        <taxon>Neobatrachia</taxon>
        <taxon>Hyloidea</taxon>
        <taxon>Dendrobatidae</taxon>
        <taxon>Dendrobatinae</taxon>
        <taxon>Ranitomeya</taxon>
    </lineage>
</organism>
<feature type="region of interest" description="Disordered" evidence="8">
    <location>
        <begin position="698"/>
        <end position="718"/>
    </location>
</feature>
<dbReference type="InterPro" id="IPR021869">
    <property type="entry name" value="RNase_Zc3h12_NYN"/>
</dbReference>
<dbReference type="CDD" id="cd09032">
    <property type="entry name" value="KH-I_N4BP1_like_rpt1"/>
    <property type="match status" value="1"/>
</dbReference>
<keyword evidence="14" id="KW-1185">Reference proteome</keyword>
<feature type="domain" description="N4BP1 second type I KH-domain" evidence="11">
    <location>
        <begin position="95"/>
        <end position="209"/>
    </location>
</feature>
<dbReference type="Pfam" id="PF23052">
    <property type="entry name" value="KH_N4BP1_2nd"/>
    <property type="match status" value="1"/>
</dbReference>
<keyword evidence="3" id="KW-0399">Innate immunity</keyword>
<evidence type="ECO:0000256" key="3">
    <source>
        <dbReference type="ARBA" id="ARBA00022588"/>
    </source>
</evidence>
<dbReference type="InterPro" id="IPR051101">
    <property type="entry name" value="ZC3H12/N4BP1_RNase_Reg"/>
</dbReference>
<evidence type="ECO:0000256" key="5">
    <source>
        <dbReference type="ARBA" id="ARBA00022884"/>
    </source>
</evidence>
<evidence type="ECO:0000256" key="6">
    <source>
        <dbReference type="ARBA" id="ARBA00023242"/>
    </source>
</evidence>
<keyword evidence="6" id="KW-0539">Nucleus</keyword>
<dbReference type="Pfam" id="PF11977">
    <property type="entry name" value="RNase_Zc3h12a"/>
    <property type="match status" value="1"/>
</dbReference>
<gene>
    <name evidence="13" type="ORF">RIMI_LOCUS5141524</name>
</gene>
<dbReference type="Gene3D" id="3.40.50.11980">
    <property type="match status" value="1"/>
</dbReference>
<dbReference type="InterPro" id="IPR056629">
    <property type="entry name" value="KH_N4BP1_1st"/>
</dbReference>
<evidence type="ECO:0000259" key="11">
    <source>
        <dbReference type="Pfam" id="PF23052"/>
    </source>
</evidence>
<reference evidence="13" key="1">
    <citation type="submission" date="2023-07" db="EMBL/GenBank/DDBJ databases">
        <authorList>
            <person name="Stuckert A."/>
        </authorList>
    </citation>
    <scope>NUCLEOTIDE SEQUENCE</scope>
</reference>
<sequence length="718" mass="80655">MADMAVQSRADDETPGADVVDEFTAPGELGCSLQRSRCRVQMLFPVIFTVLGSLEKFNYEEQGYGKNPGRIWLQLKGKRQAVHKAKEYIKGLCEPEMEMKESYPKEMHCIFAGAQSLFLNHLTTDTCAHITMLEIGLLGIKGGTEPVVMAQSRIQQFVRLFKNNESLPQSREPEVKKRFKCFVEANADKYTMDLLLLPSALKEELLNLTLEDQSCDADQEIAAVITNAKTRSSPCTETSRKKPQTPVTDVPETAAHPALMSLTQQDRLSTKRRCSENEDRCPKKPFSLDCIQKDGPISSSSAATANVPIIDLITDSSEDSLIVVNEDDPVSPESEYKILVNFFKTMGYSKEVVEKVIHELGQSEEPLKLLDEIEKESNKVQTAKTERQQNAKDGNAFKLRHEVMEDPVRTRTAGNEDLGNVMKNNPTATQRLQTPVSGMEGSLPKNFTFVARGASSPPRNNIIVIPDTPGPSNVLPGQQVTKQIPIKSFNSTHPPKPVQSDVKPSASVRPEKYNPPVTGEQIFLNSIKTPYRLELKNEPGESGPETHNHRWEQRRSQFFSCRAIAIAVEHFWNKGHRNITVFVPQWRTKRDPSITEQHFLQQLEELGILSFTPSRTVLGSRICSHDDRFLLHLAEKTGGIIVTNDNLREFVVESPAWTKIIKERLLQFTFAGDFFMIPDDPLGRHGPKLDNFLSKESEHRVLPSHSSPIGQRSVFSQQ</sequence>
<dbReference type="PANTHER" id="PTHR12876:SF26">
    <property type="entry name" value="NEDD4-BINDING PROTEIN 1"/>
    <property type="match status" value="1"/>
</dbReference>
<evidence type="ECO:0000313" key="13">
    <source>
        <dbReference type="EMBL" id="CAJ0932567.1"/>
    </source>
</evidence>
<evidence type="ECO:0000256" key="7">
    <source>
        <dbReference type="ARBA" id="ARBA00039336"/>
    </source>
</evidence>
<comment type="subcellular location">
    <subcellularLocation>
        <location evidence="1">Nucleus</location>
        <location evidence="1">PML body</location>
    </subcellularLocation>
    <subcellularLocation>
        <location evidence="2">Nucleus</location>
        <location evidence="2">Nucleolus</location>
    </subcellularLocation>
</comment>
<dbReference type="Pfam" id="PF23050">
    <property type="entry name" value="KH_N4BP1_1st"/>
    <property type="match status" value="1"/>
</dbReference>
<evidence type="ECO:0000259" key="10">
    <source>
        <dbReference type="Pfam" id="PF23050"/>
    </source>
</evidence>
<dbReference type="PANTHER" id="PTHR12876">
    <property type="entry name" value="N4BP1-RELATED"/>
    <property type="match status" value="1"/>
</dbReference>
<comment type="caution">
    <text evidence="13">The sequence shown here is derived from an EMBL/GenBank/DDBJ whole genome shotgun (WGS) entry which is preliminary data.</text>
</comment>
<evidence type="ECO:0000256" key="4">
    <source>
        <dbReference type="ARBA" id="ARBA00022859"/>
    </source>
</evidence>
<evidence type="ECO:0000256" key="1">
    <source>
        <dbReference type="ARBA" id="ARBA00004322"/>
    </source>
</evidence>
<evidence type="ECO:0000313" key="14">
    <source>
        <dbReference type="Proteomes" id="UP001176940"/>
    </source>
</evidence>
<feature type="region of interest" description="Disordered" evidence="8">
    <location>
        <begin position="488"/>
        <end position="515"/>
    </location>
</feature>
<name>A0ABN9L440_9NEOB</name>
<feature type="domain" description="N4BP1 UBA-like" evidence="12">
    <location>
        <begin position="335"/>
        <end position="378"/>
    </location>
</feature>
<evidence type="ECO:0000259" key="9">
    <source>
        <dbReference type="Pfam" id="PF11977"/>
    </source>
</evidence>
<feature type="domain" description="RNase NYN" evidence="9">
    <location>
        <begin position="555"/>
        <end position="690"/>
    </location>
</feature>
<protein>
    <recommendedName>
        <fullName evidence="7">NEDD4-binding protein 1</fullName>
    </recommendedName>
</protein>
<keyword evidence="4" id="KW-0391">Immunity</keyword>
<feature type="compositionally biased region" description="Polar residues" evidence="8">
    <location>
        <begin position="704"/>
        <end position="718"/>
    </location>
</feature>
<keyword evidence="5" id="KW-0694">RNA-binding</keyword>
<dbReference type="InterPro" id="IPR056631">
    <property type="entry name" value="UBA_N4BP1"/>
</dbReference>
<dbReference type="Pfam" id="PF23053">
    <property type="entry name" value="UBA_N4BP1"/>
    <property type="match status" value="1"/>
</dbReference>
<evidence type="ECO:0000256" key="8">
    <source>
        <dbReference type="SAM" id="MobiDB-lite"/>
    </source>
</evidence>
<dbReference type="EMBL" id="CAUEEQ010008640">
    <property type="protein sequence ID" value="CAJ0932567.1"/>
    <property type="molecule type" value="Genomic_DNA"/>
</dbReference>
<dbReference type="InterPro" id="IPR056630">
    <property type="entry name" value="KH_N4BP1_2nd"/>
</dbReference>
<dbReference type="Proteomes" id="UP001176940">
    <property type="component" value="Unassembled WGS sequence"/>
</dbReference>
<accession>A0ABN9L440</accession>
<proteinExistence type="predicted"/>
<evidence type="ECO:0000259" key="12">
    <source>
        <dbReference type="Pfam" id="PF23053"/>
    </source>
</evidence>
<evidence type="ECO:0000256" key="2">
    <source>
        <dbReference type="ARBA" id="ARBA00004604"/>
    </source>
</evidence>
<feature type="domain" description="N4BP1 first type I KH-domain" evidence="10">
    <location>
        <begin position="21"/>
        <end position="94"/>
    </location>
</feature>